<gene>
    <name evidence="2" type="ORF">BU14_0339s0005</name>
</gene>
<sequence>MLDLSTSDAPAKVGSGNAAAPAASQVTPRTRGKGKGKGRASHLGPSFAIAKTSRSATPSPVGVMSAGLEATPSSNATPMASRPPAYLLATAPQFVGQATTPYAHRPRVTPLYSSTATPQAVPNSTTPTDNMAEAAAATAAEGPLGARRATEAGFVVRTSPNVGAVAASHVARTKGAISGASPVVAGVRHRTHRIPAARLARQLKAAEATAAANRLNLAGDTADSSFKSSSDSTAVPAAGLGLNSTSLAAAASAAQVSRAPASGMATGDRMEVDKATNVIGDAGAGGANESFLGVAAGGGAPGSGPSTAADPPTASAGWVDTMSAADVSDARSAPPSTPGAPSAGGSTGGVSTPGPSDIESGSPSPSRPLMWRSTRAIPSPSYRSRCRRRRLLLLFRTPNWVIRRRGRPRSLRPPSVRPPPTCASMWPRCAHALRTRPLGSSSS</sequence>
<dbReference type="Proteomes" id="UP000218209">
    <property type="component" value="Unassembled WGS sequence"/>
</dbReference>
<evidence type="ECO:0000313" key="3">
    <source>
        <dbReference type="Proteomes" id="UP000218209"/>
    </source>
</evidence>
<evidence type="ECO:0000313" key="2">
    <source>
        <dbReference type="EMBL" id="OSX73540.1"/>
    </source>
</evidence>
<dbReference type="AlphaFoldDB" id="A0A1X6NYC1"/>
<name>A0A1X6NYC1_PORUM</name>
<protein>
    <submittedName>
        <fullName evidence="2">Uncharacterized protein</fullName>
    </submittedName>
</protein>
<organism evidence="2 3">
    <name type="scientific">Porphyra umbilicalis</name>
    <name type="common">Purple laver</name>
    <name type="synonym">Red alga</name>
    <dbReference type="NCBI Taxonomy" id="2786"/>
    <lineage>
        <taxon>Eukaryota</taxon>
        <taxon>Rhodophyta</taxon>
        <taxon>Bangiophyceae</taxon>
        <taxon>Bangiales</taxon>
        <taxon>Bangiaceae</taxon>
        <taxon>Porphyra</taxon>
    </lineage>
</organism>
<feature type="compositionally biased region" description="Low complexity" evidence="1">
    <location>
        <begin position="303"/>
        <end position="317"/>
    </location>
</feature>
<reference evidence="2 3" key="1">
    <citation type="submission" date="2017-03" db="EMBL/GenBank/DDBJ databases">
        <title>WGS assembly of Porphyra umbilicalis.</title>
        <authorList>
            <person name="Brawley S.H."/>
            <person name="Blouin N.A."/>
            <person name="Ficko-Blean E."/>
            <person name="Wheeler G.L."/>
            <person name="Lohr M."/>
            <person name="Goodson H.V."/>
            <person name="Jenkins J.W."/>
            <person name="Blaby-Haas C.E."/>
            <person name="Helliwell K.E."/>
            <person name="Chan C."/>
            <person name="Marriage T."/>
            <person name="Bhattacharya D."/>
            <person name="Klein A.S."/>
            <person name="Badis Y."/>
            <person name="Brodie J."/>
            <person name="Cao Y."/>
            <person name="Collen J."/>
            <person name="Dittami S.M."/>
            <person name="Gachon C.M."/>
            <person name="Green B.R."/>
            <person name="Karpowicz S."/>
            <person name="Kim J.W."/>
            <person name="Kudahl U."/>
            <person name="Lin S."/>
            <person name="Michel G."/>
            <person name="Mittag M."/>
            <person name="Olson B.J."/>
            <person name="Pangilinan J."/>
            <person name="Peng Y."/>
            <person name="Qiu H."/>
            <person name="Shu S."/>
            <person name="Singer J.T."/>
            <person name="Smith A.G."/>
            <person name="Sprecher B.N."/>
            <person name="Wagner V."/>
            <person name="Wang W."/>
            <person name="Wang Z.-Y."/>
            <person name="Yan J."/>
            <person name="Yarish C."/>
            <person name="Zoeuner-Riek S."/>
            <person name="Zhuang Y."/>
            <person name="Zou Y."/>
            <person name="Lindquist E.A."/>
            <person name="Grimwood J."/>
            <person name="Barry K."/>
            <person name="Rokhsar D.S."/>
            <person name="Schmutz J."/>
            <person name="Stiller J.W."/>
            <person name="Grossman A.R."/>
            <person name="Prochnik S.E."/>
        </authorList>
    </citation>
    <scope>NUCLEOTIDE SEQUENCE [LARGE SCALE GENOMIC DNA]</scope>
    <source>
        <strain evidence="2">4086291</strain>
    </source>
</reference>
<keyword evidence="3" id="KW-1185">Reference proteome</keyword>
<feature type="region of interest" description="Disordered" evidence="1">
    <location>
        <begin position="1"/>
        <end position="79"/>
    </location>
</feature>
<evidence type="ECO:0000256" key="1">
    <source>
        <dbReference type="SAM" id="MobiDB-lite"/>
    </source>
</evidence>
<feature type="compositionally biased region" description="Low complexity" evidence="1">
    <location>
        <begin position="339"/>
        <end position="356"/>
    </location>
</feature>
<feature type="compositionally biased region" description="Basic residues" evidence="1">
    <location>
        <begin position="30"/>
        <end position="40"/>
    </location>
</feature>
<dbReference type="EMBL" id="KV918990">
    <property type="protein sequence ID" value="OSX73540.1"/>
    <property type="molecule type" value="Genomic_DNA"/>
</dbReference>
<feature type="region of interest" description="Disordered" evidence="1">
    <location>
        <begin position="296"/>
        <end position="375"/>
    </location>
</feature>
<proteinExistence type="predicted"/>
<accession>A0A1X6NYC1</accession>